<dbReference type="EMBL" id="HBUE01153722">
    <property type="protein sequence ID" value="CAG6506574.1"/>
    <property type="molecule type" value="Transcribed_RNA"/>
</dbReference>
<dbReference type="EMBL" id="HBUE01153724">
    <property type="protein sequence ID" value="CAG6506576.1"/>
    <property type="molecule type" value="Transcribed_RNA"/>
</dbReference>
<proteinExistence type="predicted"/>
<sequence>MSGCTRCSARRTTMRCPRTIAWRQVRPVELSVGFRTCTCSRSGCRRPRRSPTVATWTAASAEVVVVGLVIPVACCTERRPCTMVEEEVVPEVVKRSRSTIMPRVAVPGCR</sequence>
<reference evidence="1" key="1">
    <citation type="submission" date="2021-05" db="EMBL/GenBank/DDBJ databases">
        <authorList>
            <person name="Alioto T."/>
            <person name="Alioto T."/>
            <person name="Gomez Garrido J."/>
        </authorList>
    </citation>
    <scope>NUCLEOTIDE SEQUENCE</scope>
</reference>
<protein>
    <submittedName>
        <fullName evidence="1">(northern house mosquito) hypothetical protein</fullName>
    </submittedName>
</protein>
<name>A0A8D8IU58_CULPI</name>
<dbReference type="EMBL" id="HBUE01258763">
    <property type="protein sequence ID" value="CAG6557890.1"/>
    <property type="molecule type" value="Transcribed_RNA"/>
</dbReference>
<dbReference type="AlphaFoldDB" id="A0A8D8IU58"/>
<dbReference type="EMBL" id="HBUE01140099">
    <property type="protein sequence ID" value="CAG6500367.1"/>
    <property type="molecule type" value="Transcribed_RNA"/>
</dbReference>
<dbReference type="EMBL" id="HBUE01258765">
    <property type="protein sequence ID" value="CAG6557892.1"/>
    <property type="molecule type" value="Transcribed_RNA"/>
</dbReference>
<organism evidence="1">
    <name type="scientific">Culex pipiens</name>
    <name type="common">House mosquito</name>
    <dbReference type="NCBI Taxonomy" id="7175"/>
    <lineage>
        <taxon>Eukaryota</taxon>
        <taxon>Metazoa</taxon>
        <taxon>Ecdysozoa</taxon>
        <taxon>Arthropoda</taxon>
        <taxon>Hexapoda</taxon>
        <taxon>Insecta</taxon>
        <taxon>Pterygota</taxon>
        <taxon>Neoptera</taxon>
        <taxon>Endopterygota</taxon>
        <taxon>Diptera</taxon>
        <taxon>Nematocera</taxon>
        <taxon>Culicoidea</taxon>
        <taxon>Culicidae</taxon>
        <taxon>Culicinae</taxon>
        <taxon>Culicini</taxon>
        <taxon>Culex</taxon>
        <taxon>Culex</taxon>
    </lineage>
</organism>
<evidence type="ECO:0000313" key="1">
    <source>
        <dbReference type="EMBL" id="CAG6557892.1"/>
    </source>
</evidence>
<accession>A0A8D8IU58</accession>